<dbReference type="Gene3D" id="2.170.15.10">
    <property type="entry name" value="Proaerolysin, chain A, domain 3"/>
    <property type="match status" value="1"/>
</dbReference>
<feature type="chain" id="PRO_5029608914" evidence="1">
    <location>
        <begin position="20"/>
        <end position="298"/>
    </location>
</feature>
<dbReference type="SUPFAM" id="SSF56973">
    <property type="entry name" value="Aerolisin/ETX pore-forming domain"/>
    <property type="match status" value="1"/>
</dbReference>
<dbReference type="AlphaFoldDB" id="A0A7M5X0F0"/>
<evidence type="ECO:0000313" key="2">
    <source>
        <dbReference type="EnsemblMetazoa" id="CLYHEMP015223.1"/>
    </source>
</evidence>
<dbReference type="EnsemblMetazoa" id="CLYHEMT015223.1">
    <property type="protein sequence ID" value="CLYHEMP015223.1"/>
    <property type="gene ID" value="CLYHEMG015223"/>
</dbReference>
<organism evidence="2 3">
    <name type="scientific">Clytia hemisphaerica</name>
    <dbReference type="NCBI Taxonomy" id="252671"/>
    <lineage>
        <taxon>Eukaryota</taxon>
        <taxon>Metazoa</taxon>
        <taxon>Cnidaria</taxon>
        <taxon>Hydrozoa</taxon>
        <taxon>Hydroidolina</taxon>
        <taxon>Leptothecata</taxon>
        <taxon>Obeliida</taxon>
        <taxon>Clytiidae</taxon>
        <taxon>Clytia</taxon>
    </lineage>
</organism>
<name>A0A7M5X0F0_9CNID</name>
<keyword evidence="3" id="KW-1185">Reference proteome</keyword>
<keyword evidence="1" id="KW-0732">Signal</keyword>
<sequence>MAILNFLICTLTLISLAEAIKYNVDVSSQLDERIVHIESLRYRGYWLRSSRLLGKPAYVSALAERQTYYTQWSQYKVKSIGGGIVTMEAMRFPLHYLKAHTSGWVGTSHTTYPDNKAWAKWKIRCTSKAMENCIFESVRFAGYLFDSHHTRSVRIESYGDSWSRFRILAPDAKDYYVTILSTENHSSAASKKTLTVSEGITDSTSTENGITTSVSMEIKKAFVTKSGSISHSWKQTETKTFEKQTTFSYEIIIPPQTKIEVRQLTGEYGPFKIKVNKFIIDQTDLKTKTAKSKTSISF</sequence>
<dbReference type="GeneID" id="136811143"/>
<evidence type="ECO:0000313" key="3">
    <source>
        <dbReference type="Proteomes" id="UP000594262"/>
    </source>
</evidence>
<dbReference type="Proteomes" id="UP000594262">
    <property type="component" value="Unplaced"/>
</dbReference>
<protein>
    <submittedName>
        <fullName evidence="2">Uncharacterized protein</fullName>
    </submittedName>
</protein>
<reference evidence="2" key="1">
    <citation type="submission" date="2021-01" db="UniProtKB">
        <authorList>
            <consortium name="EnsemblMetazoa"/>
        </authorList>
    </citation>
    <scope>IDENTIFICATION</scope>
</reference>
<feature type="signal peptide" evidence="1">
    <location>
        <begin position="1"/>
        <end position="19"/>
    </location>
</feature>
<dbReference type="OrthoDB" id="5983088at2759"/>
<evidence type="ECO:0000256" key="1">
    <source>
        <dbReference type="SAM" id="SignalP"/>
    </source>
</evidence>
<proteinExistence type="predicted"/>
<accession>A0A7M5X0F0</accession>
<dbReference type="RefSeq" id="XP_066923860.1">
    <property type="nucleotide sequence ID" value="XM_067067759.1"/>
</dbReference>